<comment type="caution">
    <text evidence="3">The sequence shown here is derived from an EMBL/GenBank/DDBJ whole genome shotgun (WGS) entry which is preliminary data.</text>
</comment>
<protein>
    <recommendedName>
        <fullName evidence="5">Ricin B lectin domain-containing protein</fullName>
    </recommendedName>
</protein>
<feature type="compositionally biased region" description="Low complexity" evidence="1">
    <location>
        <begin position="256"/>
        <end position="277"/>
    </location>
</feature>
<dbReference type="CDD" id="cd00161">
    <property type="entry name" value="beta-trefoil_Ricin-like"/>
    <property type="match status" value="1"/>
</dbReference>
<dbReference type="AlphaFoldDB" id="A0AAE0HVN6"/>
<feature type="chain" id="PRO_5042173603" description="Ricin B lectin domain-containing protein" evidence="2">
    <location>
        <begin position="20"/>
        <end position="466"/>
    </location>
</feature>
<name>A0AAE0HVN6_9PEZI</name>
<dbReference type="Gene3D" id="2.80.10.50">
    <property type="match status" value="1"/>
</dbReference>
<dbReference type="Proteomes" id="UP001283341">
    <property type="component" value="Unassembled WGS sequence"/>
</dbReference>
<evidence type="ECO:0008006" key="5">
    <source>
        <dbReference type="Google" id="ProtNLM"/>
    </source>
</evidence>
<dbReference type="EMBL" id="JAUEDM010000007">
    <property type="protein sequence ID" value="KAK3313738.1"/>
    <property type="molecule type" value="Genomic_DNA"/>
</dbReference>
<accession>A0AAE0HVN6</accession>
<gene>
    <name evidence="3" type="ORF">B0H66DRAFT_629730</name>
</gene>
<feature type="region of interest" description="Disordered" evidence="1">
    <location>
        <begin position="195"/>
        <end position="281"/>
    </location>
</feature>
<feature type="compositionally biased region" description="Polar residues" evidence="1">
    <location>
        <begin position="238"/>
        <end position="249"/>
    </location>
</feature>
<keyword evidence="2" id="KW-0732">Signal</keyword>
<dbReference type="InterPro" id="IPR035992">
    <property type="entry name" value="Ricin_B-like_lectins"/>
</dbReference>
<reference evidence="3" key="1">
    <citation type="journal article" date="2023" name="Mol. Phylogenet. Evol.">
        <title>Genome-scale phylogeny and comparative genomics of the fungal order Sordariales.</title>
        <authorList>
            <person name="Hensen N."/>
            <person name="Bonometti L."/>
            <person name="Westerberg I."/>
            <person name="Brannstrom I.O."/>
            <person name="Guillou S."/>
            <person name="Cros-Aarteil S."/>
            <person name="Calhoun S."/>
            <person name="Haridas S."/>
            <person name="Kuo A."/>
            <person name="Mondo S."/>
            <person name="Pangilinan J."/>
            <person name="Riley R."/>
            <person name="LaButti K."/>
            <person name="Andreopoulos B."/>
            <person name="Lipzen A."/>
            <person name="Chen C."/>
            <person name="Yan M."/>
            <person name="Daum C."/>
            <person name="Ng V."/>
            <person name="Clum A."/>
            <person name="Steindorff A."/>
            <person name="Ohm R.A."/>
            <person name="Martin F."/>
            <person name="Silar P."/>
            <person name="Natvig D.O."/>
            <person name="Lalanne C."/>
            <person name="Gautier V."/>
            <person name="Ament-Velasquez S.L."/>
            <person name="Kruys A."/>
            <person name="Hutchinson M.I."/>
            <person name="Powell A.J."/>
            <person name="Barry K."/>
            <person name="Miller A.N."/>
            <person name="Grigoriev I.V."/>
            <person name="Debuchy R."/>
            <person name="Gladieux P."/>
            <person name="Hiltunen Thoren M."/>
            <person name="Johannesson H."/>
        </authorList>
    </citation>
    <scope>NUCLEOTIDE SEQUENCE</scope>
    <source>
        <strain evidence="3">CBS 118394</strain>
    </source>
</reference>
<keyword evidence="4" id="KW-1185">Reference proteome</keyword>
<evidence type="ECO:0000256" key="1">
    <source>
        <dbReference type="SAM" id="MobiDB-lite"/>
    </source>
</evidence>
<dbReference type="PROSITE" id="PS50231">
    <property type="entry name" value="RICIN_B_LECTIN"/>
    <property type="match status" value="2"/>
</dbReference>
<sequence length="466" mass="47765">MALKFSLSVLLVLATATGATPILQPRVVDSLNPEAFAEAQKEDKTATKAFSNVQIKTSDGKCLFVDKLSGDFRANLTPVQVGTCGSTDGQGWDIITSGAHINGQNVMLIVSTLTQACFNFDDRRAAGNQVLLFSCGGRADGGGEVTNSQIFEFDGGAGPLSLKPQNAEGSCLAVKGNAIDIASCNGDASQTFTFGGAGGNKQGTGNDNVGDGQDEPSGARSSDSKTTSCTKRTRTVTASSKNGDPTPSVNLGAEVPKTTAAPPQTTVAAGNGNNNNNGNGGILAANPTEPVPVSGARSVLDPTAAAQSHQKDEGATRAFTGVQIRDPNGQCLFIDPTAGDFRQNLIPVSTVDCTGAANEKFDIITSGKHNNKANSALIVSSLTNGCISFDGRRKAGDTVNIFSCGGRADGEGETDGNQLFPFIGQTSFALAPSNERGAACLLPGDQGRIISGDCPTDGSQLFSIFP</sequence>
<feature type="signal peptide" evidence="2">
    <location>
        <begin position="1"/>
        <end position="19"/>
    </location>
</feature>
<reference evidence="3" key="2">
    <citation type="submission" date="2023-06" db="EMBL/GenBank/DDBJ databases">
        <authorList>
            <consortium name="Lawrence Berkeley National Laboratory"/>
            <person name="Haridas S."/>
            <person name="Hensen N."/>
            <person name="Bonometti L."/>
            <person name="Westerberg I."/>
            <person name="Brannstrom I.O."/>
            <person name="Guillou S."/>
            <person name="Cros-Aarteil S."/>
            <person name="Calhoun S."/>
            <person name="Kuo A."/>
            <person name="Mondo S."/>
            <person name="Pangilinan J."/>
            <person name="Riley R."/>
            <person name="Labutti K."/>
            <person name="Andreopoulos B."/>
            <person name="Lipzen A."/>
            <person name="Chen C."/>
            <person name="Yanf M."/>
            <person name="Daum C."/>
            <person name="Ng V."/>
            <person name="Clum A."/>
            <person name="Steindorff A."/>
            <person name="Ohm R."/>
            <person name="Martin F."/>
            <person name="Silar P."/>
            <person name="Natvig D."/>
            <person name="Lalanne C."/>
            <person name="Gautier V."/>
            <person name="Ament-Velasquez S.L."/>
            <person name="Kruys A."/>
            <person name="Hutchinson M.I."/>
            <person name="Powell A.J."/>
            <person name="Barry K."/>
            <person name="Miller A.N."/>
            <person name="Grigoriev I.V."/>
            <person name="Debuchy R."/>
            <person name="Gladieux P."/>
            <person name="Thoren M.H."/>
            <person name="Johannesson H."/>
        </authorList>
    </citation>
    <scope>NUCLEOTIDE SEQUENCE</scope>
    <source>
        <strain evidence="3">CBS 118394</strain>
    </source>
</reference>
<organism evidence="3 4">
    <name type="scientific">Apodospora peruviana</name>
    <dbReference type="NCBI Taxonomy" id="516989"/>
    <lineage>
        <taxon>Eukaryota</taxon>
        <taxon>Fungi</taxon>
        <taxon>Dikarya</taxon>
        <taxon>Ascomycota</taxon>
        <taxon>Pezizomycotina</taxon>
        <taxon>Sordariomycetes</taxon>
        <taxon>Sordariomycetidae</taxon>
        <taxon>Sordariales</taxon>
        <taxon>Lasiosphaeriaceae</taxon>
        <taxon>Apodospora</taxon>
    </lineage>
</organism>
<proteinExistence type="predicted"/>
<evidence type="ECO:0000313" key="3">
    <source>
        <dbReference type="EMBL" id="KAK3313738.1"/>
    </source>
</evidence>
<dbReference type="SUPFAM" id="SSF50370">
    <property type="entry name" value="Ricin B-like lectins"/>
    <property type="match status" value="2"/>
</dbReference>
<evidence type="ECO:0000313" key="4">
    <source>
        <dbReference type="Proteomes" id="UP001283341"/>
    </source>
</evidence>
<feature type="compositionally biased region" description="Low complexity" evidence="1">
    <location>
        <begin position="220"/>
        <end position="230"/>
    </location>
</feature>
<evidence type="ECO:0000256" key="2">
    <source>
        <dbReference type="SAM" id="SignalP"/>
    </source>
</evidence>